<dbReference type="Proteomes" id="UP000000851">
    <property type="component" value="Chromosome"/>
</dbReference>
<dbReference type="InterPro" id="IPR000073">
    <property type="entry name" value="AB_hydrolase_1"/>
</dbReference>
<dbReference type="FunCoup" id="C7PVF9">
    <property type="interactions" value="185"/>
</dbReference>
<reference evidence="3 4" key="1">
    <citation type="journal article" date="2009" name="Stand. Genomic Sci.">
        <title>Complete genome sequence of Catenulispora acidiphila type strain (ID 139908).</title>
        <authorList>
            <person name="Copeland A."/>
            <person name="Lapidus A."/>
            <person name="Glavina Del Rio T."/>
            <person name="Nolan M."/>
            <person name="Lucas S."/>
            <person name="Chen F."/>
            <person name="Tice H."/>
            <person name="Cheng J.F."/>
            <person name="Bruce D."/>
            <person name="Goodwin L."/>
            <person name="Pitluck S."/>
            <person name="Mikhailova N."/>
            <person name="Pati A."/>
            <person name="Ivanova N."/>
            <person name="Mavromatis K."/>
            <person name="Chen A."/>
            <person name="Palaniappan K."/>
            <person name="Chain P."/>
            <person name="Land M."/>
            <person name="Hauser L."/>
            <person name="Chang Y.J."/>
            <person name="Jeffries C.D."/>
            <person name="Chertkov O."/>
            <person name="Brettin T."/>
            <person name="Detter J.C."/>
            <person name="Han C."/>
            <person name="Ali Z."/>
            <person name="Tindall B.J."/>
            <person name="Goker M."/>
            <person name="Bristow J."/>
            <person name="Eisen J.A."/>
            <person name="Markowitz V."/>
            <person name="Hugenholtz P."/>
            <person name="Kyrpides N.C."/>
            <person name="Klenk H.P."/>
        </authorList>
    </citation>
    <scope>NUCLEOTIDE SEQUENCE [LARGE SCALE GENOMIC DNA]</scope>
    <source>
        <strain evidence="4">DSM 44928 / JCM 14897 / NBRC 102108 / NRRL B-24433 / ID139908</strain>
    </source>
</reference>
<feature type="domain" description="AB hydrolase-1" evidence="2">
    <location>
        <begin position="24"/>
        <end position="294"/>
    </location>
</feature>
<dbReference type="Gene3D" id="3.40.50.1820">
    <property type="entry name" value="alpha/beta hydrolase"/>
    <property type="match status" value="1"/>
</dbReference>
<dbReference type="RefSeq" id="WP_012784610.1">
    <property type="nucleotide sequence ID" value="NC_013131.1"/>
</dbReference>
<evidence type="ECO:0000256" key="1">
    <source>
        <dbReference type="ARBA" id="ARBA00022801"/>
    </source>
</evidence>
<dbReference type="SUPFAM" id="SSF53474">
    <property type="entry name" value="alpha/beta-Hydrolases"/>
    <property type="match status" value="1"/>
</dbReference>
<dbReference type="ESTHER" id="catad-c7pvf9">
    <property type="family name" value="Epoxide_hydrolase"/>
</dbReference>
<dbReference type="InterPro" id="IPR029058">
    <property type="entry name" value="AB_hydrolase_fold"/>
</dbReference>
<evidence type="ECO:0000313" key="4">
    <source>
        <dbReference type="Proteomes" id="UP000000851"/>
    </source>
</evidence>
<evidence type="ECO:0000313" key="3">
    <source>
        <dbReference type="EMBL" id="ACU69315.1"/>
    </source>
</evidence>
<protein>
    <submittedName>
        <fullName evidence="3">Alpha/beta hydrolase fold protein</fullName>
    </submittedName>
</protein>
<proteinExistence type="predicted"/>
<dbReference type="InParanoid" id="C7PVF9"/>
<dbReference type="EMBL" id="CP001700">
    <property type="protein sequence ID" value="ACU69315.1"/>
    <property type="molecule type" value="Genomic_DNA"/>
</dbReference>
<evidence type="ECO:0000259" key="2">
    <source>
        <dbReference type="Pfam" id="PF00561"/>
    </source>
</evidence>
<dbReference type="Pfam" id="PF00561">
    <property type="entry name" value="Abhydrolase_1"/>
    <property type="match status" value="1"/>
</dbReference>
<dbReference type="GO" id="GO:0016787">
    <property type="term" value="F:hydrolase activity"/>
    <property type="evidence" value="ECO:0007669"/>
    <property type="project" value="UniProtKB-KW"/>
</dbReference>
<dbReference type="PANTHER" id="PTHR43329">
    <property type="entry name" value="EPOXIDE HYDROLASE"/>
    <property type="match status" value="1"/>
</dbReference>
<dbReference type="STRING" id="479433.Caci_0362"/>
<keyword evidence="4" id="KW-1185">Reference proteome</keyword>
<organism evidence="3 4">
    <name type="scientific">Catenulispora acidiphila (strain DSM 44928 / JCM 14897 / NBRC 102108 / NRRL B-24433 / ID139908)</name>
    <dbReference type="NCBI Taxonomy" id="479433"/>
    <lineage>
        <taxon>Bacteria</taxon>
        <taxon>Bacillati</taxon>
        <taxon>Actinomycetota</taxon>
        <taxon>Actinomycetes</taxon>
        <taxon>Catenulisporales</taxon>
        <taxon>Catenulisporaceae</taxon>
        <taxon>Catenulispora</taxon>
    </lineage>
</organism>
<dbReference type="AlphaFoldDB" id="C7PVF9"/>
<accession>C7PVF9</accession>
<dbReference type="KEGG" id="cai:Caci_0362"/>
<dbReference type="InterPro" id="IPR000639">
    <property type="entry name" value="Epox_hydrolase-like"/>
</dbReference>
<sequence length="323" mass="35775">MNKRSVMVGGLRMNVVEAGSGPDVVVLLHGFLNYSYSWRHQVRDLAAAGYRVLAPDLRGYGETGCPEDVEQYSMLHLVADVVGLLDAFGIERATVVGHDWGSVLAWHTALLRPDRVRGVVGLSVPYVPRADISLLTAMRERFGDLYYMQYFQEVGPADRELARDVAATFRSVLSSGSEPWNPVLPEGGGWLDCLPDKGIPDWLTAADLDAHVAAFERSGFTGALNWYRNIDRNHELTAAWQGAKIQVPALFLYGTRDAFGRYASELIDDLPRSVPDLRSVVRLDAGHWVQQERPDEVTAALVDFLERDRDRDGARPMPVGAAL</sequence>
<keyword evidence="1 3" id="KW-0378">Hydrolase</keyword>
<dbReference type="PRINTS" id="PR00111">
    <property type="entry name" value="ABHYDROLASE"/>
</dbReference>
<dbReference type="eggNOG" id="COG0596">
    <property type="taxonomic scope" value="Bacteria"/>
</dbReference>
<dbReference type="HOGENOM" id="CLU_020336_7_2_11"/>
<gene>
    <name evidence="3" type="ordered locus">Caci_0362</name>
</gene>
<dbReference type="PRINTS" id="PR00412">
    <property type="entry name" value="EPOXHYDRLASE"/>
</dbReference>
<name>C7PVF9_CATAD</name>